<dbReference type="GO" id="GO:0000428">
    <property type="term" value="C:DNA-directed RNA polymerase complex"/>
    <property type="evidence" value="ECO:0007669"/>
    <property type="project" value="UniProtKB-KW"/>
</dbReference>
<dbReference type="Proteomes" id="UP001374535">
    <property type="component" value="Chromosome 6"/>
</dbReference>
<dbReference type="InterPro" id="IPR033898">
    <property type="entry name" value="RNAP_AC19"/>
</dbReference>
<protein>
    <recommendedName>
        <fullName evidence="4">DNA-directed RNA polymerase RBP11-like dimerisation domain-containing protein</fullName>
    </recommendedName>
</protein>
<keyword evidence="3" id="KW-1133">Transmembrane helix</keyword>
<dbReference type="SUPFAM" id="SSF55257">
    <property type="entry name" value="RBP11-like subunits of RNA polymerase"/>
    <property type="match status" value="1"/>
</dbReference>
<dbReference type="PANTHER" id="PTHR31460:SF6">
    <property type="entry name" value="NHL DOMAIN PROTEIN"/>
    <property type="match status" value="1"/>
</dbReference>
<dbReference type="FunFam" id="2.120.10.30:FF:000089">
    <property type="entry name" value="Calcium-dependent phosphotriesterase superfamily protein"/>
    <property type="match status" value="1"/>
</dbReference>
<evidence type="ECO:0000256" key="3">
    <source>
        <dbReference type="SAM" id="Phobius"/>
    </source>
</evidence>
<organism evidence="5 6">
    <name type="scientific">Vigna mungo</name>
    <name type="common">Black gram</name>
    <name type="synonym">Phaseolus mungo</name>
    <dbReference type="NCBI Taxonomy" id="3915"/>
    <lineage>
        <taxon>Eukaryota</taxon>
        <taxon>Viridiplantae</taxon>
        <taxon>Streptophyta</taxon>
        <taxon>Embryophyta</taxon>
        <taxon>Tracheophyta</taxon>
        <taxon>Spermatophyta</taxon>
        <taxon>Magnoliopsida</taxon>
        <taxon>eudicotyledons</taxon>
        <taxon>Gunneridae</taxon>
        <taxon>Pentapetalae</taxon>
        <taxon>rosids</taxon>
        <taxon>fabids</taxon>
        <taxon>Fabales</taxon>
        <taxon>Fabaceae</taxon>
        <taxon>Papilionoideae</taxon>
        <taxon>50 kb inversion clade</taxon>
        <taxon>NPAAA clade</taxon>
        <taxon>indigoferoid/millettioid clade</taxon>
        <taxon>Phaseoleae</taxon>
        <taxon>Vigna</taxon>
    </lineage>
</organism>
<dbReference type="Gene3D" id="2.120.10.30">
    <property type="entry name" value="TolB, C-terminal domain"/>
    <property type="match status" value="1"/>
</dbReference>
<evidence type="ECO:0000313" key="5">
    <source>
        <dbReference type="EMBL" id="WVZ07086.1"/>
    </source>
</evidence>
<dbReference type="EMBL" id="CP144695">
    <property type="protein sequence ID" value="WVZ07086.1"/>
    <property type="molecule type" value="Genomic_DNA"/>
</dbReference>
<dbReference type="CDD" id="cd07029">
    <property type="entry name" value="RNAP_I_III_AC19"/>
    <property type="match status" value="1"/>
</dbReference>
<dbReference type="AlphaFoldDB" id="A0AAQ3NDM8"/>
<dbReference type="InterPro" id="IPR053224">
    <property type="entry name" value="Sensory_adhesion_molecule"/>
</dbReference>
<feature type="domain" description="DNA-directed RNA polymerase RBP11-like dimerisation" evidence="4">
    <location>
        <begin position="37"/>
        <end position="98"/>
    </location>
</feature>
<proteinExistence type="predicted"/>
<keyword evidence="3" id="KW-0812">Transmembrane</keyword>
<gene>
    <name evidence="5" type="ORF">V8G54_020432</name>
</gene>
<dbReference type="GO" id="GO:0005783">
    <property type="term" value="C:endoplasmic reticulum"/>
    <property type="evidence" value="ECO:0007669"/>
    <property type="project" value="TreeGrafter"/>
</dbReference>
<sequence length="444" mass="49115">MPRYYSAAIRQNPNSSQLGSQLLPVMEYGSSSDPSQSTFSIIDEDHTLANSVRFTLNQDIPHPSENRVNIRVQTTGDPASEVLKDACQDLMLMCRHVRIPVVARDAHVINFRSSNLYPESLAWDPLMQHFLLGSLRQRVITAVSDSGIVETYISDTDLPADASILGLAVDTPRNRLLAVVHSYPPLPPFNALAAYDLRSRRRLFLSPLPSEGIDAANDVAVDYNGNAFVTNSGGNFIWKVTADGSASIFSKSPKYLAETNSPAEDDDDDSPQNYVGLNGIAYVSKGYLLVVQSSTGKVFKVDAEDGTARNVLLKEELIGAEDIALRSDGMAAVVAPMKELWLLKSMDSWSEGAVYDKAEVNVQRFPTSVVVGDKDRVYVLYGHVDEGKKGDSGRESFGIAELRSKRENEDESVWIFVLIGLGFVYFVFWKYQMARLLKKMNKLN</sequence>
<keyword evidence="1" id="KW-0240">DNA-directed RNA polymerase</keyword>
<evidence type="ECO:0000313" key="6">
    <source>
        <dbReference type="Proteomes" id="UP001374535"/>
    </source>
</evidence>
<dbReference type="InterPro" id="IPR009025">
    <property type="entry name" value="RBP11-like_dimer"/>
</dbReference>
<dbReference type="GO" id="GO:0046983">
    <property type="term" value="F:protein dimerization activity"/>
    <property type="evidence" value="ECO:0007669"/>
    <property type="project" value="InterPro"/>
</dbReference>
<dbReference type="Pfam" id="PF13656">
    <property type="entry name" value="RNA_pol_L_2"/>
    <property type="match status" value="1"/>
</dbReference>
<accession>A0AAQ3NDM8</accession>
<keyword evidence="2" id="KW-0804">Transcription</keyword>
<keyword evidence="6" id="KW-1185">Reference proteome</keyword>
<dbReference type="PANTHER" id="PTHR31460">
    <property type="match status" value="1"/>
</dbReference>
<evidence type="ECO:0000256" key="2">
    <source>
        <dbReference type="ARBA" id="ARBA00023163"/>
    </source>
</evidence>
<dbReference type="GO" id="GO:0006351">
    <property type="term" value="P:DNA-templated transcription"/>
    <property type="evidence" value="ECO:0007669"/>
    <property type="project" value="InterPro"/>
</dbReference>
<dbReference type="InterPro" id="IPR036603">
    <property type="entry name" value="RBP11-like"/>
</dbReference>
<dbReference type="SUPFAM" id="SSF101898">
    <property type="entry name" value="NHL repeat"/>
    <property type="match status" value="1"/>
</dbReference>
<dbReference type="Gene3D" id="3.30.1360.10">
    <property type="entry name" value="RNA polymerase, RBP11-like subunit"/>
    <property type="match status" value="1"/>
</dbReference>
<dbReference type="InterPro" id="IPR011042">
    <property type="entry name" value="6-blade_b-propeller_TolB-like"/>
</dbReference>
<feature type="transmembrane region" description="Helical" evidence="3">
    <location>
        <begin position="413"/>
        <end position="431"/>
    </location>
</feature>
<keyword evidence="3" id="KW-0472">Membrane</keyword>
<name>A0AAQ3NDM8_VIGMU</name>
<evidence type="ECO:0000259" key="4">
    <source>
        <dbReference type="Pfam" id="PF13656"/>
    </source>
</evidence>
<reference evidence="5 6" key="1">
    <citation type="journal article" date="2023" name="Life. Sci Alliance">
        <title>Evolutionary insights into 3D genome organization and epigenetic landscape of Vigna mungo.</title>
        <authorList>
            <person name="Junaid A."/>
            <person name="Singh B."/>
            <person name="Bhatia S."/>
        </authorList>
    </citation>
    <scope>NUCLEOTIDE SEQUENCE [LARGE SCALE GENOMIC DNA]</scope>
    <source>
        <tissue evidence="5">Leaf</tissue>
    </source>
</reference>
<evidence type="ECO:0000256" key="1">
    <source>
        <dbReference type="ARBA" id="ARBA00022478"/>
    </source>
</evidence>